<dbReference type="FunCoup" id="A0A2G4YSL5">
    <property type="interactions" value="5"/>
</dbReference>
<dbReference type="OrthoDB" id="7455914at2"/>
<keyword evidence="4" id="KW-0410">Iron transport</keyword>
<evidence type="ECO:0000256" key="1">
    <source>
        <dbReference type="ARBA" id="ARBA00004571"/>
    </source>
</evidence>
<feature type="signal peptide" evidence="13">
    <location>
        <begin position="1"/>
        <end position="26"/>
    </location>
</feature>
<keyword evidence="10 11" id="KW-0998">Cell outer membrane</keyword>
<keyword evidence="13" id="KW-0732">Signal</keyword>
<evidence type="ECO:0000313" key="16">
    <source>
        <dbReference type="EMBL" id="PHZ84436.1"/>
    </source>
</evidence>
<dbReference type="PROSITE" id="PS52016">
    <property type="entry name" value="TONB_DEPENDENT_REC_3"/>
    <property type="match status" value="1"/>
</dbReference>
<gene>
    <name evidence="16" type="ORF">CRD36_11530</name>
</gene>
<keyword evidence="7" id="KW-0406">Ion transport</keyword>
<keyword evidence="17" id="KW-1185">Reference proteome</keyword>
<evidence type="ECO:0000256" key="5">
    <source>
        <dbReference type="ARBA" id="ARBA00022692"/>
    </source>
</evidence>
<evidence type="ECO:0000259" key="15">
    <source>
        <dbReference type="Pfam" id="PF07715"/>
    </source>
</evidence>
<evidence type="ECO:0000259" key="14">
    <source>
        <dbReference type="Pfam" id="PF00593"/>
    </source>
</evidence>
<dbReference type="InterPro" id="IPR036942">
    <property type="entry name" value="Beta-barrel_TonB_sf"/>
</dbReference>
<dbReference type="GO" id="GO:0009279">
    <property type="term" value="C:cell outer membrane"/>
    <property type="evidence" value="ECO:0007669"/>
    <property type="project" value="UniProtKB-SubCell"/>
</dbReference>
<evidence type="ECO:0000256" key="13">
    <source>
        <dbReference type="SAM" id="SignalP"/>
    </source>
</evidence>
<dbReference type="Proteomes" id="UP000229730">
    <property type="component" value="Unassembled WGS sequence"/>
</dbReference>
<evidence type="ECO:0000256" key="6">
    <source>
        <dbReference type="ARBA" id="ARBA00023004"/>
    </source>
</evidence>
<evidence type="ECO:0000256" key="11">
    <source>
        <dbReference type="PROSITE-ProRule" id="PRU01360"/>
    </source>
</evidence>
<keyword evidence="5 11" id="KW-0812">Transmembrane</keyword>
<keyword evidence="6" id="KW-0408">Iron</keyword>
<accession>A0A2G4YSL5</accession>
<keyword evidence="3 11" id="KW-1134">Transmembrane beta strand</keyword>
<feature type="domain" description="TonB-dependent receptor-like beta-barrel" evidence="14">
    <location>
        <begin position="261"/>
        <end position="729"/>
    </location>
</feature>
<keyword evidence="9 11" id="KW-0472">Membrane</keyword>
<feature type="chain" id="PRO_5013599459" evidence="13">
    <location>
        <begin position="27"/>
        <end position="763"/>
    </location>
</feature>
<dbReference type="InterPro" id="IPR000531">
    <property type="entry name" value="Beta-barrel_TonB"/>
</dbReference>
<evidence type="ECO:0000256" key="9">
    <source>
        <dbReference type="ARBA" id="ARBA00023136"/>
    </source>
</evidence>
<sequence>MKFTLKKQMMSGVALLAMAAPGYVQAAEDAAAENELRIDEITVTATLRAANVQDVPISVAVLGMEQIDKADIHDADGIANSVPGMHFAEFAPGQAQFAMRGVGSFDDGAGLDNSVALFLDGVYIGRGAGLNFDMFDLERIEVLKGPQGALFGRNTIGGAISVVTQKPGDELEGKIAVTGGNEGTIRAQGMITGPITEKLSGKAVVNYRKHDGYVRNTFLNKDVNDENQISARMQLRLDLDSSEWILSADYMDDSREDGGRFPVVNGNFDYIGVATALGANKPQTTAAPIEGSSDREVYGVSLKGEVNFDKGTLTSISAYRSVETAWGMPSVGAPLGGGYDIGAGVFGADVLDDIDEEIDTFSQELRWTSELDGDFGFVAGAFFFKEKTDRVEQFKIDRNTTATGQVTVGNEYTRSENDSTSYALYGQAQWDFAPQWSLLAGGRYSHDEKDYVATAVNCGQTEAERAAAGFPNFSACDGAGGSLRVIAETFRAPVQESWDDFSPMASLQYRPNDNVMIFGTVSTGYKSGGFAGSQGVEIAATRAVKPESVINYEVGFKSDLADGRLRLNGSAFYMDYTDLQVVRFGPVPGSTFGSFQTTNIGAAKILGLELEFTWAVTEDFTLSGGYAYLDTEAKELVIEGRSGPVDYSGLTLRQAPKNSFNVVADYDLDLSDGNGSLNFNADLTHTDSSHNDFATAAQTLNQAKTLLGGSITWTSASENFKLSAWAKNLTNKSYVAHAYFIGPGTIGTWGAPRTFGLTGTYSF</sequence>
<keyword evidence="2 11" id="KW-0813">Transport</keyword>
<evidence type="ECO:0000256" key="10">
    <source>
        <dbReference type="ARBA" id="ARBA00023237"/>
    </source>
</evidence>
<organism evidence="16 17">
    <name type="scientific">Paremcibacter congregatus</name>
    <dbReference type="NCBI Taxonomy" id="2043170"/>
    <lineage>
        <taxon>Bacteria</taxon>
        <taxon>Pseudomonadati</taxon>
        <taxon>Pseudomonadota</taxon>
        <taxon>Alphaproteobacteria</taxon>
        <taxon>Emcibacterales</taxon>
        <taxon>Emcibacteraceae</taxon>
        <taxon>Paremcibacter</taxon>
    </lineage>
</organism>
<evidence type="ECO:0000256" key="8">
    <source>
        <dbReference type="ARBA" id="ARBA00023077"/>
    </source>
</evidence>
<dbReference type="Pfam" id="PF07715">
    <property type="entry name" value="Plug"/>
    <property type="match status" value="1"/>
</dbReference>
<dbReference type="EMBL" id="PDEM01000024">
    <property type="protein sequence ID" value="PHZ84436.1"/>
    <property type="molecule type" value="Genomic_DNA"/>
</dbReference>
<dbReference type="InterPro" id="IPR012910">
    <property type="entry name" value="Plug_dom"/>
</dbReference>
<reference evidence="16 17" key="1">
    <citation type="submission" date="2017-10" db="EMBL/GenBank/DDBJ databases">
        <title>Frigbacter circumglobatus gen. nov. sp. nov., isolated from sediment cultured in situ.</title>
        <authorList>
            <person name="Zhao Z."/>
        </authorList>
    </citation>
    <scope>NUCLEOTIDE SEQUENCE [LARGE SCALE GENOMIC DNA]</scope>
    <source>
        <strain evidence="16 17">ZYL</strain>
    </source>
</reference>
<evidence type="ECO:0000256" key="2">
    <source>
        <dbReference type="ARBA" id="ARBA00022448"/>
    </source>
</evidence>
<comment type="caution">
    <text evidence="16">The sequence shown here is derived from an EMBL/GenBank/DDBJ whole genome shotgun (WGS) entry which is preliminary data.</text>
</comment>
<keyword evidence="8 12" id="KW-0798">TonB box</keyword>
<dbReference type="InParanoid" id="A0A2G4YSL5"/>
<dbReference type="PANTHER" id="PTHR32552">
    <property type="entry name" value="FERRICHROME IRON RECEPTOR-RELATED"/>
    <property type="match status" value="1"/>
</dbReference>
<dbReference type="SUPFAM" id="SSF56935">
    <property type="entry name" value="Porins"/>
    <property type="match status" value="1"/>
</dbReference>
<feature type="domain" description="TonB-dependent receptor plug" evidence="15">
    <location>
        <begin position="52"/>
        <end position="159"/>
    </location>
</feature>
<comment type="similarity">
    <text evidence="11 12">Belongs to the TonB-dependent receptor family.</text>
</comment>
<evidence type="ECO:0000256" key="12">
    <source>
        <dbReference type="RuleBase" id="RU003357"/>
    </source>
</evidence>
<dbReference type="PANTHER" id="PTHR32552:SF81">
    <property type="entry name" value="TONB-DEPENDENT OUTER MEMBRANE RECEPTOR"/>
    <property type="match status" value="1"/>
</dbReference>
<name>A0A2G4YSL5_9PROT</name>
<dbReference type="Gene3D" id="2.40.170.20">
    <property type="entry name" value="TonB-dependent receptor, beta-barrel domain"/>
    <property type="match status" value="1"/>
</dbReference>
<dbReference type="RefSeq" id="WP_099473378.1">
    <property type="nucleotide sequence ID" value="NZ_CP041025.1"/>
</dbReference>
<evidence type="ECO:0000313" key="17">
    <source>
        <dbReference type="Proteomes" id="UP000229730"/>
    </source>
</evidence>
<dbReference type="InterPro" id="IPR039426">
    <property type="entry name" value="TonB-dep_rcpt-like"/>
</dbReference>
<evidence type="ECO:0000256" key="3">
    <source>
        <dbReference type="ARBA" id="ARBA00022452"/>
    </source>
</evidence>
<protein>
    <submittedName>
        <fullName evidence="16">TonB-dependent receptor</fullName>
    </submittedName>
</protein>
<dbReference type="AlphaFoldDB" id="A0A2G4YSL5"/>
<dbReference type="GO" id="GO:0006826">
    <property type="term" value="P:iron ion transport"/>
    <property type="evidence" value="ECO:0007669"/>
    <property type="project" value="UniProtKB-KW"/>
</dbReference>
<dbReference type="Pfam" id="PF00593">
    <property type="entry name" value="TonB_dep_Rec_b-barrel"/>
    <property type="match status" value="1"/>
</dbReference>
<comment type="subcellular location">
    <subcellularLocation>
        <location evidence="1 11">Cell outer membrane</location>
        <topology evidence="1 11">Multi-pass membrane protein</topology>
    </subcellularLocation>
</comment>
<dbReference type="CDD" id="cd01347">
    <property type="entry name" value="ligand_gated_channel"/>
    <property type="match status" value="1"/>
</dbReference>
<evidence type="ECO:0000256" key="7">
    <source>
        <dbReference type="ARBA" id="ARBA00023065"/>
    </source>
</evidence>
<proteinExistence type="inferred from homology"/>
<keyword evidence="16" id="KW-0675">Receptor</keyword>
<evidence type="ECO:0000256" key="4">
    <source>
        <dbReference type="ARBA" id="ARBA00022496"/>
    </source>
</evidence>